<keyword evidence="4" id="KW-0472">Membrane</keyword>
<evidence type="ECO:0000313" key="8">
    <source>
        <dbReference type="Proteomes" id="UP000198703"/>
    </source>
</evidence>
<proteinExistence type="inferred from homology"/>
<evidence type="ECO:0000259" key="6">
    <source>
        <dbReference type="PROSITE" id="PS50885"/>
    </source>
</evidence>
<dbReference type="GO" id="GO:0007165">
    <property type="term" value="P:signal transduction"/>
    <property type="evidence" value="ECO:0007669"/>
    <property type="project" value="UniProtKB-KW"/>
</dbReference>
<keyword evidence="8" id="KW-1185">Reference proteome</keyword>
<organism evidence="7 8">
    <name type="scientific">Rubrimonas cliftonensis</name>
    <dbReference type="NCBI Taxonomy" id="89524"/>
    <lineage>
        <taxon>Bacteria</taxon>
        <taxon>Pseudomonadati</taxon>
        <taxon>Pseudomonadota</taxon>
        <taxon>Alphaproteobacteria</taxon>
        <taxon>Rhodobacterales</taxon>
        <taxon>Paracoccaceae</taxon>
        <taxon>Rubrimonas</taxon>
    </lineage>
</organism>
<dbReference type="SMART" id="SM00283">
    <property type="entry name" value="MA"/>
    <property type="match status" value="1"/>
</dbReference>
<dbReference type="PROSITE" id="PS50111">
    <property type="entry name" value="CHEMOTAXIS_TRANSDUC_2"/>
    <property type="match status" value="1"/>
</dbReference>
<protein>
    <submittedName>
        <fullName evidence="7">Methyl-accepting chemotaxis protein</fullName>
    </submittedName>
</protein>
<dbReference type="InterPro" id="IPR051310">
    <property type="entry name" value="MCP_chemotaxis"/>
</dbReference>
<gene>
    <name evidence="7" type="ORF">SAMN05444370_10183</name>
</gene>
<dbReference type="SMART" id="SM00304">
    <property type="entry name" value="HAMP"/>
    <property type="match status" value="2"/>
</dbReference>
<dbReference type="EMBL" id="FNQM01000001">
    <property type="protein sequence ID" value="SDZ73930.1"/>
    <property type="molecule type" value="Genomic_DNA"/>
</dbReference>
<dbReference type="Pfam" id="PF12729">
    <property type="entry name" value="4HB_MCP_1"/>
    <property type="match status" value="1"/>
</dbReference>
<comment type="similarity">
    <text evidence="2">Belongs to the methyl-accepting chemotaxis (MCP) protein family.</text>
</comment>
<evidence type="ECO:0000259" key="5">
    <source>
        <dbReference type="PROSITE" id="PS50111"/>
    </source>
</evidence>
<reference evidence="7 8" key="1">
    <citation type="submission" date="2016-10" db="EMBL/GenBank/DDBJ databases">
        <authorList>
            <person name="de Groot N.N."/>
        </authorList>
    </citation>
    <scope>NUCLEOTIDE SEQUENCE [LARGE SCALE GENOMIC DNA]</scope>
    <source>
        <strain evidence="7 8">DSM 15345</strain>
    </source>
</reference>
<dbReference type="Pfam" id="PF00015">
    <property type="entry name" value="MCPsignal"/>
    <property type="match status" value="1"/>
</dbReference>
<evidence type="ECO:0000256" key="3">
    <source>
        <dbReference type="PROSITE-ProRule" id="PRU00284"/>
    </source>
</evidence>
<dbReference type="PANTHER" id="PTHR43531">
    <property type="entry name" value="PROTEIN ICFG"/>
    <property type="match status" value="1"/>
</dbReference>
<dbReference type="STRING" id="89524.SAMN05444370_10183"/>
<dbReference type="InterPro" id="IPR004089">
    <property type="entry name" value="MCPsignal_dom"/>
</dbReference>
<dbReference type="GO" id="GO:0004888">
    <property type="term" value="F:transmembrane signaling receptor activity"/>
    <property type="evidence" value="ECO:0007669"/>
    <property type="project" value="TreeGrafter"/>
</dbReference>
<dbReference type="Pfam" id="PF00672">
    <property type="entry name" value="HAMP"/>
    <property type="match status" value="1"/>
</dbReference>
<evidence type="ECO:0000256" key="4">
    <source>
        <dbReference type="SAM" id="Phobius"/>
    </source>
</evidence>
<dbReference type="PANTHER" id="PTHR43531:SF14">
    <property type="entry name" value="METHYL-ACCEPTING CHEMOTAXIS PROTEIN I-RELATED"/>
    <property type="match status" value="1"/>
</dbReference>
<feature type="domain" description="HAMP" evidence="6">
    <location>
        <begin position="322"/>
        <end position="374"/>
    </location>
</feature>
<accession>A0A1H3VGS2</accession>
<keyword evidence="4" id="KW-0812">Transmembrane</keyword>
<dbReference type="AlphaFoldDB" id="A0A1H3VGS2"/>
<keyword evidence="4" id="KW-1133">Transmembrane helix</keyword>
<keyword evidence="1" id="KW-0488">Methylation</keyword>
<dbReference type="GO" id="GO:0006935">
    <property type="term" value="P:chemotaxis"/>
    <property type="evidence" value="ECO:0007669"/>
    <property type="project" value="UniProtKB-KW"/>
</dbReference>
<evidence type="ECO:0000256" key="2">
    <source>
        <dbReference type="ARBA" id="ARBA00029447"/>
    </source>
</evidence>
<dbReference type="PROSITE" id="PS50885">
    <property type="entry name" value="HAMP"/>
    <property type="match status" value="2"/>
</dbReference>
<dbReference type="SUPFAM" id="SSF58104">
    <property type="entry name" value="Methyl-accepting chemotaxis protein (MCP) signaling domain"/>
    <property type="match status" value="1"/>
</dbReference>
<dbReference type="InterPro" id="IPR003660">
    <property type="entry name" value="HAMP_dom"/>
</dbReference>
<dbReference type="Gene3D" id="1.10.287.950">
    <property type="entry name" value="Methyl-accepting chemotaxis protein"/>
    <property type="match status" value="1"/>
</dbReference>
<evidence type="ECO:0000256" key="1">
    <source>
        <dbReference type="ARBA" id="ARBA00022481"/>
    </source>
</evidence>
<sequence length="634" mass="65917">MHLRINERLYLLMAVAALTLIGLTAFSVSQVGAISATLAEINYVNSVKQRHAINFRGSVHDRAIAVRDVVLLDDPKQRAETLAEIDRLRAFYDDSAGPLAAMPVDGDEQGILRDIREIEERTRPLSDRIIAMVAAGEREAAHALLLTEARPLFTQSLARINAFIDLQEARNQTMGAEARGSAANFHAIASTAAAAAILSMIAIGLLIAYSITGPLGRMIAAMNALAQNDTKITIPQAAARTEIGAMARAVDVFRSNAESIASMTAERQAGDAAAAAERKVLSHEIGSVVEAAARGDFSRRVAAKFDSAETQTLGDNVNRLVGATSAGLEALRAALKALATGDLTHRMPSNLEGAFAELRQDAESTAESLSVMISSLRSAAGTASARSTEIASNAGRLSSQTEAQAASIEETAAAMEEMAATIASNAAGLRTAETLASTVGERCTEGAGAAKLARGAVERIAESSAKITDIIALIESISFQTNLLALNASVEAARAGEAGRGFAVVASEVRSLAQRSADAAKAITALIQESSERVSEGVSGVRETSEKLQGISEAMAPLLTAIAEVAAAGDEQSAGVAQVNTTMSAMDRDTQQNAAMAEGFTMAATSLQQEIEALNAAAAAFTLPKGSTAMRRAA</sequence>
<feature type="domain" description="Methyl-accepting transducer" evidence="5">
    <location>
        <begin position="379"/>
        <end position="608"/>
    </location>
</feature>
<dbReference type="GO" id="GO:0005886">
    <property type="term" value="C:plasma membrane"/>
    <property type="evidence" value="ECO:0007669"/>
    <property type="project" value="TreeGrafter"/>
</dbReference>
<dbReference type="Proteomes" id="UP000198703">
    <property type="component" value="Unassembled WGS sequence"/>
</dbReference>
<dbReference type="RefSeq" id="WP_175478692.1">
    <property type="nucleotide sequence ID" value="NZ_FNQM01000001.1"/>
</dbReference>
<evidence type="ECO:0000313" key="7">
    <source>
        <dbReference type="EMBL" id="SDZ73930.1"/>
    </source>
</evidence>
<feature type="transmembrane region" description="Helical" evidence="4">
    <location>
        <begin position="187"/>
        <end position="209"/>
    </location>
</feature>
<name>A0A1H3VGS2_9RHOB</name>
<dbReference type="InterPro" id="IPR024478">
    <property type="entry name" value="HlyB_4HB_MCP"/>
</dbReference>
<dbReference type="InterPro" id="IPR047347">
    <property type="entry name" value="YvaQ-like_sensor"/>
</dbReference>
<feature type="domain" description="HAMP" evidence="6">
    <location>
        <begin position="209"/>
        <end position="262"/>
    </location>
</feature>
<dbReference type="Gene3D" id="6.10.340.10">
    <property type="match status" value="1"/>
</dbReference>
<dbReference type="SUPFAM" id="SSF158472">
    <property type="entry name" value="HAMP domain-like"/>
    <property type="match status" value="1"/>
</dbReference>
<keyword evidence="3" id="KW-0807">Transducer</keyword>
<dbReference type="CDD" id="cd19411">
    <property type="entry name" value="MCP2201-like_sensor"/>
    <property type="match status" value="1"/>
</dbReference>